<protein>
    <submittedName>
        <fullName evidence="2">Uncharacterized protein</fullName>
    </submittedName>
</protein>
<organism evidence="2 3">
    <name type="scientific">Portunus trituberculatus</name>
    <name type="common">Swimming crab</name>
    <name type="synonym">Neptunus trituberculatus</name>
    <dbReference type="NCBI Taxonomy" id="210409"/>
    <lineage>
        <taxon>Eukaryota</taxon>
        <taxon>Metazoa</taxon>
        <taxon>Ecdysozoa</taxon>
        <taxon>Arthropoda</taxon>
        <taxon>Crustacea</taxon>
        <taxon>Multicrustacea</taxon>
        <taxon>Malacostraca</taxon>
        <taxon>Eumalacostraca</taxon>
        <taxon>Eucarida</taxon>
        <taxon>Decapoda</taxon>
        <taxon>Pleocyemata</taxon>
        <taxon>Brachyura</taxon>
        <taxon>Eubrachyura</taxon>
        <taxon>Portunoidea</taxon>
        <taxon>Portunidae</taxon>
        <taxon>Portuninae</taxon>
        <taxon>Portunus</taxon>
    </lineage>
</organism>
<proteinExistence type="predicted"/>
<gene>
    <name evidence="2" type="ORF">E2C01_013574</name>
</gene>
<name>A0A5B7DGM8_PORTR</name>
<evidence type="ECO:0000313" key="3">
    <source>
        <dbReference type="Proteomes" id="UP000324222"/>
    </source>
</evidence>
<dbReference type="EMBL" id="VSRR010000892">
    <property type="protein sequence ID" value="MPC20621.1"/>
    <property type="molecule type" value="Genomic_DNA"/>
</dbReference>
<feature type="compositionally biased region" description="Basic and acidic residues" evidence="1">
    <location>
        <begin position="24"/>
        <end position="37"/>
    </location>
</feature>
<evidence type="ECO:0000313" key="2">
    <source>
        <dbReference type="EMBL" id="MPC20621.1"/>
    </source>
</evidence>
<dbReference type="AlphaFoldDB" id="A0A5B7DGM8"/>
<evidence type="ECO:0000256" key="1">
    <source>
        <dbReference type="SAM" id="MobiDB-lite"/>
    </source>
</evidence>
<reference evidence="2 3" key="1">
    <citation type="submission" date="2019-05" db="EMBL/GenBank/DDBJ databases">
        <title>Another draft genome of Portunus trituberculatus and its Hox gene families provides insights of decapod evolution.</title>
        <authorList>
            <person name="Jeong J.-H."/>
            <person name="Song I."/>
            <person name="Kim S."/>
            <person name="Choi T."/>
            <person name="Kim D."/>
            <person name="Ryu S."/>
            <person name="Kim W."/>
        </authorList>
    </citation>
    <scope>NUCLEOTIDE SEQUENCE [LARGE SCALE GENOMIC DNA]</scope>
    <source>
        <tissue evidence="2">Muscle</tissue>
    </source>
</reference>
<comment type="caution">
    <text evidence="2">The sequence shown here is derived from an EMBL/GenBank/DDBJ whole genome shotgun (WGS) entry which is preliminary data.</text>
</comment>
<accession>A0A5B7DGM8</accession>
<feature type="region of interest" description="Disordered" evidence="1">
    <location>
        <begin position="1"/>
        <end position="37"/>
    </location>
</feature>
<dbReference type="Proteomes" id="UP000324222">
    <property type="component" value="Unassembled WGS sequence"/>
</dbReference>
<sequence length="61" mass="7142">MGGCESRGMTVPRMKEEEEEEETQERTQRKNEKKEPGRKLMWEIKIVKTVAINFLTSTEPS</sequence>
<keyword evidence="3" id="KW-1185">Reference proteome</keyword>